<organism evidence="1 2">
    <name type="scientific">Entomophthora muscae</name>
    <dbReference type="NCBI Taxonomy" id="34485"/>
    <lineage>
        <taxon>Eukaryota</taxon>
        <taxon>Fungi</taxon>
        <taxon>Fungi incertae sedis</taxon>
        <taxon>Zoopagomycota</taxon>
        <taxon>Entomophthoromycotina</taxon>
        <taxon>Entomophthoromycetes</taxon>
        <taxon>Entomophthorales</taxon>
        <taxon>Entomophthoraceae</taxon>
        <taxon>Entomophthora</taxon>
    </lineage>
</organism>
<evidence type="ECO:0000313" key="2">
    <source>
        <dbReference type="Proteomes" id="UP001165960"/>
    </source>
</evidence>
<name>A0ACC2RQS9_9FUNG</name>
<accession>A0ACC2RQS9</accession>
<proteinExistence type="predicted"/>
<dbReference type="Proteomes" id="UP001165960">
    <property type="component" value="Unassembled WGS sequence"/>
</dbReference>
<gene>
    <name evidence="1" type="ORF">DSO57_1034482</name>
</gene>
<keyword evidence="2" id="KW-1185">Reference proteome</keyword>
<evidence type="ECO:0000313" key="1">
    <source>
        <dbReference type="EMBL" id="KAJ9052407.1"/>
    </source>
</evidence>
<sequence>MATVNIFSVNMGAVAVKPAYVTEEEIKQLKQSALSASSQLTNPVPQLPHQDQATCLPTQTPKHQPIPPHTSDAVPFTGTDDGNVHSAHSLPYFSFDE</sequence>
<protein>
    <submittedName>
        <fullName evidence="1">Uncharacterized protein</fullName>
    </submittedName>
</protein>
<comment type="caution">
    <text evidence="1">The sequence shown here is derived from an EMBL/GenBank/DDBJ whole genome shotgun (WGS) entry which is preliminary data.</text>
</comment>
<reference evidence="1" key="1">
    <citation type="submission" date="2022-04" db="EMBL/GenBank/DDBJ databases">
        <title>Genome of the entomopathogenic fungus Entomophthora muscae.</title>
        <authorList>
            <person name="Elya C."/>
            <person name="Lovett B.R."/>
            <person name="Lee E."/>
            <person name="Macias A.M."/>
            <person name="Hajek A.E."/>
            <person name="De Bivort B.L."/>
            <person name="Kasson M.T."/>
            <person name="De Fine Licht H.H."/>
            <person name="Stajich J.E."/>
        </authorList>
    </citation>
    <scope>NUCLEOTIDE SEQUENCE</scope>
    <source>
        <strain evidence="1">Berkeley</strain>
    </source>
</reference>
<dbReference type="EMBL" id="QTSX02006677">
    <property type="protein sequence ID" value="KAJ9052407.1"/>
    <property type="molecule type" value="Genomic_DNA"/>
</dbReference>